<dbReference type="Pfam" id="PF00583">
    <property type="entry name" value="Acetyltransf_1"/>
    <property type="match status" value="1"/>
</dbReference>
<accession>A0A7D7MCB5</accession>
<keyword evidence="2" id="KW-0808">Transferase</keyword>
<keyword evidence="3" id="KW-1185">Reference proteome</keyword>
<gene>
    <name evidence="2" type="ORF">H1Q58_03485</name>
</gene>
<name>A0A7D7MCB5_PLAMR</name>
<evidence type="ECO:0000313" key="2">
    <source>
        <dbReference type="EMBL" id="QMT18095.1"/>
    </source>
</evidence>
<dbReference type="AlphaFoldDB" id="A0A7D7MCB5"/>
<dbReference type="InterPro" id="IPR000182">
    <property type="entry name" value="GNAT_dom"/>
</dbReference>
<dbReference type="KEGG" id="pdec:H1Q58_03485"/>
<dbReference type="Proteomes" id="UP000514716">
    <property type="component" value="Chromosome"/>
</dbReference>
<dbReference type="GO" id="GO:0016747">
    <property type="term" value="F:acyltransferase activity, transferring groups other than amino-acyl groups"/>
    <property type="evidence" value="ECO:0007669"/>
    <property type="project" value="InterPro"/>
</dbReference>
<dbReference type="PROSITE" id="PS51186">
    <property type="entry name" value="GNAT"/>
    <property type="match status" value="1"/>
</dbReference>
<protein>
    <submittedName>
        <fullName evidence="2">GNAT family N-acetyltransferase</fullName>
    </submittedName>
</protein>
<evidence type="ECO:0000259" key="1">
    <source>
        <dbReference type="PROSITE" id="PS51186"/>
    </source>
</evidence>
<organism evidence="2 3">
    <name type="scientific">Planococcus maritimus</name>
    <dbReference type="NCBI Taxonomy" id="192421"/>
    <lineage>
        <taxon>Bacteria</taxon>
        <taxon>Bacillati</taxon>
        <taxon>Bacillota</taxon>
        <taxon>Bacilli</taxon>
        <taxon>Bacillales</taxon>
        <taxon>Caryophanaceae</taxon>
        <taxon>Planococcus</taxon>
    </lineage>
</organism>
<proteinExistence type="predicted"/>
<dbReference type="RefSeq" id="WP_182092749.1">
    <property type="nucleotide sequence ID" value="NZ_CP059540.1"/>
</dbReference>
<sequence length="147" mass="16527">MEFQFTPMTMDYLKEIDSWNYEGFVEQVLMTPYFKSVEETGQLIGPGGCDGFVALADGQSAGLFEFVVADDALEIGLALKPELIGRGFGADYVRQGIDFGRRHYQTELHSVKLTVEPANKAAIRVYEKARFEKLEQNEDGLAMKLFL</sequence>
<reference evidence="2 3" key="1">
    <citation type="submission" date="2020-07" db="EMBL/GenBank/DDBJ databases">
        <title>Screening of a cold-adapted Planococcus bacterium producing protease in traditional shrimp paste and protease identification by genome sequencing.</title>
        <authorList>
            <person name="Gao R."/>
            <person name="Leng W."/>
            <person name="Chu Q."/>
            <person name="Wu X."/>
            <person name="Liu H."/>
            <person name="Li X."/>
        </authorList>
    </citation>
    <scope>NUCLEOTIDE SEQUENCE [LARGE SCALE GENOMIC DNA]</scope>
    <source>
        <strain evidence="2 3">XJ11</strain>
    </source>
</reference>
<feature type="domain" description="N-acetyltransferase" evidence="1">
    <location>
        <begin position="3"/>
        <end position="147"/>
    </location>
</feature>
<dbReference type="InterPro" id="IPR016181">
    <property type="entry name" value="Acyl_CoA_acyltransferase"/>
</dbReference>
<dbReference type="Gene3D" id="3.40.630.30">
    <property type="match status" value="1"/>
</dbReference>
<dbReference type="EMBL" id="CP059540">
    <property type="protein sequence ID" value="QMT18095.1"/>
    <property type="molecule type" value="Genomic_DNA"/>
</dbReference>
<evidence type="ECO:0000313" key="3">
    <source>
        <dbReference type="Proteomes" id="UP000514716"/>
    </source>
</evidence>
<dbReference type="SUPFAM" id="SSF55729">
    <property type="entry name" value="Acyl-CoA N-acyltransferases (Nat)"/>
    <property type="match status" value="1"/>
</dbReference>